<evidence type="ECO:0008006" key="4">
    <source>
        <dbReference type="Google" id="ProtNLM"/>
    </source>
</evidence>
<dbReference type="RefSeq" id="WP_053180802.1">
    <property type="nucleotide sequence ID" value="NZ_LGIA01000061.1"/>
</dbReference>
<evidence type="ECO:0000313" key="3">
    <source>
        <dbReference type="Proteomes" id="UP000036958"/>
    </source>
</evidence>
<name>A0A0L8VBQ1_9BACT</name>
<dbReference type="AlphaFoldDB" id="A0A0L8VBQ1"/>
<dbReference type="STRING" id="1409788.NC99_12910"/>
<proteinExistence type="predicted"/>
<dbReference type="EMBL" id="LGIA01000061">
    <property type="protein sequence ID" value="KOH45915.1"/>
    <property type="molecule type" value="Genomic_DNA"/>
</dbReference>
<dbReference type="Proteomes" id="UP000036958">
    <property type="component" value="Unassembled WGS sequence"/>
</dbReference>
<gene>
    <name evidence="2" type="ORF">NC99_12910</name>
</gene>
<dbReference type="OrthoDB" id="978645at2"/>
<reference evidence="3" key="1">
    <citation type="submission" date="2015-07" db="EMBL/GenBank/DDBJ databases">
        <title>Genome sequencing of Sunxiuqinia dokdonensis strain SK.</title>
        <authorList>
            <person name="Ahn S."/>
            <person name="Kim B.-C."/>
        </authorList>
    </citation>
    <scope>NUCLEOTIDE SEQUENCE [LARGE SCALE GENOMIC DNA]</scope>
    <source>
        <strain evidence="3">SK</strain>
    </source>
</reference>
<keyword evidence="3" id="KW-1185">Reference proteome</keyword>
<evidence type="ECO:0000256" key="1">
    <source>
        <dbReference type="SAM" id="SignalP"/>
    </source>
</evidence>
<feature type="signal peptide" evidence="1">
    <location>
        <begin position="1"/>
        <end position="20"/>
    </location>
</feature>
<organism evidence="2 3">
    <name type="scientific">Sunxiuqinia dokdonensis</name>
    <dbReference type="NCBI Taxonomy" id="1409788"/>
    <lineage>
        <taxon>Bacteria</taxon>
        <taxon>Pseudomonadati</taxon>
        <taxon>Bacteroidota</taxon>
        <taxon>Bacteroidia</taxon>
        <taxon>Marinilabiliales</taxon>
        <taxon>Prolixibacteraceae</taxon>
        <taxon>Sunxiuqinia</taxon>
    </lineage>
</organism>
<evidence type="ECO:0000313" key="2">
    <source>
        <dbReference type="EMBL" id="KOH45915.1"/>
    </source>
</evidence>
<accession>A0A0L8VBQ1</accession>
<sequence length="164" mass="17790">MKKSIVLLTLMFFFSGIAMAQYDYAIGLRSGGTSGITLKKNYGPSAIEGIIGFWHDGFSLTALWEKNKMAFNEPGLNWIYGVGGHVAVYGDDFDGRGGPAWYDHPHEIGDGDLGLGIDGIFGLEYKIPDVPIAFGIDFKPYLEIMTEGAVLFSIDPGIGIKVAF</sequence>
<feature type="chain" id="PRO_5005591472" description="DUF3996 domain-containing protein" evidence="1">
    <location>
        <begin position="21"/>
        <end position="164"/>
    </location>
</feature>
<protein>
    <recommendedName>
        <fullName evidence="4">DUF3996 domain-containing protein</fullName>
    </recommendedName>
</protein>
<comment type="caution">
    <text evidence="2">The sequence shown here is derived from an EMBL/GenBank/DDBJ whole genome shotgun (WGS) entry which is preliminary data.</text>
</comment>
<keyword evidence="1" id="KW-0732">Signal</keyword>